<sequence>MSSSEQLKNENEYYLRDADTIEVFKYPNQASKLIWSIDSNNILQISAQIIEFIKNNKISIKMALYLISNFSHIRVKDIKLFAELYLNISKEFSCIIKPETYKLAMLLCYNGLKFENFEKYAVIEGNINIFMEKIEKENTFAKTNNMELCCHELEIGEYLKSYFGRSPNSIAECMYFGNYDVASFLISNGADINDIYIIFLFRFIIV</sequence>
<proteinExistence type="predicted"/>
<reference evidence="1" key="1">
    <citation type="submission" date="2006-10" db="EMBL/GenBank/DDBJ databases">
        <authorList>
            <person name="Amadeo P."/>
            <person name="Zhao Q."/>
            <person name="Wortman J."/>
            <person name="Fraser-Liggett C."/>
            <person name="Carlton J."/>
        </authorList>
    </citation>
    <scope>NUCLEOTIDE SEQUENCE</scope>
    <source>
        <strain evidence="1">G3</strain>
    </source>
</reference>
<evidence type="ECO:0000313" key="2">
    <source>
        <dbReference type="Proteomes" id="UP000001542"/>
    </source>
</evidence>
<dbReference type="InParanoid" id="A2E3T0"/>
<protein>
    <recommendedName>
        <fullName evidence="3">DUF3447 domain-containing protein</fullName>
    </recommendedName>
</protein>
<dbReference type="AlphaFoldDB" id="A2E3T0"/>
<accession>A2E3T0</accession>
<evidence type="ECO:0008006" key="3">
    <source>
        <dbReference type="Google" id="ProtNLM"/>
    </source>
</evidence>
<organism evidence="1 2">
    <name type="scientific">Trichomonas vaginalis (strain ATCC PRA-98 / G3)</name>
    <dbReference type="NCBI Taxonomy" id="412133"/>
    <lineage>
        <taxon>Eukaryota</taxon>
        <taxon>Metamonada</taxon>
        <taxon>Parabasalia</taxon>
        <taxon>Trichomonadida</taxon>
        <taxon>Trichomonadidae</taxon>
        <taxon>Trichomonas</taxon>
    </lineage>
</organism>
<keyword evidence="2" id="KW-1185">Reference proteome</keyword>
<evidence type="ECO:0000313" key="1">
    <source>
        <dbReference type="EMBL" id="EAY12718.1"/>
    </source>
</evidence>
<name>A2E3T0_TRIV3</name>
<dbReference type="KEGG" id="tva:4770686"/>
<dbReference type="PANTHER" id="PTHR24159">
    <property type="match status" value="1"/>
</dbReference>
<dbReference type="EMBL" id="DS113297">
    <property type="protein sequence ID" value="EAY12718.1"/>
    <property type="molecule type" value="Genomic_DNA"/>
</dbReference>
<dbReference type="Proteomes" id="UP000001542">
    <property type="component" value="Unassembled WGS sequence"/>
</dbReference>
<dbReference type="PANTHER" id="PTHR24159:SF5">
    <property type="entry name" value="ANK_REP_REGION DOMAIN-CONTAINING PROTEIN"/>
    <property type="match status" value="1"/>
</dbReference>
<dbReference type="RefSeq" id="XP_001324941.1">
    <property type="nucleotide sequence ID" value="XM_001324906.1"/>
</dbReference>
<gene>
    <name evidence="1" type="ORF">TVAG_117400</name>
</gene>
<dbReference type="VEuPathDB" id="TrichDB:TVAGG3_0507300"/>
<dbReference type="VEuPathDB" id="TrichDB:TVAG_117400"/>
<reference evidence="1" key="2">
    <citation type="journal article" date="2007" name="Science">
        <title>Draft genome sequence of the sexually transmitted pathogen Trichomonas vaginalis.</title>
        <authorList>
            <person name="Carlton J.M."/>
            <person name="Hirt R.P."/>
            <person name="Silva J.C."/>
            <person name="Delcher A.L."/>
            <person name="Schatz M."/>
            <person name="Zhao Q."/>
            <person name="Wortman J.R."/>
            <person name="Bidwell S.L."/>
            <person name="Alsmark U.C.M."/>
            <person name="Besteiro S."/>
            <person name="Sicheritz-Ponten T."/>
            <person name="Noel C.J."/>
            <person name="Dacks J.B."/>
            <person name="Foster P.G."/>
            <person name="Simillion C."/>
            <person name="Van de Peer Y."/>
            <person name="Miranda-Saavedra D."/>
            <person name="Barton G.J."/>
            <person name="Westrop G.D."/>
            <person name="Mueller S."/>
            <person name="Dessi D."/>
            <person name="Fiori P.L."/>
            <person name="Ren Q."/>
            <person name="Paulsen I."/>
            <person name="Zhang H."/>
            <person name="Bastida-Corcuera F.D."/>
            <person name="Simoes-Barbosa A."/>
            <person name="Brown M.T."/>
            <person name="Hayes R.D."/>
            <person name="Mukherjee M."/>
            <person name="Okumura C.Y."/>
            <person name="Schneider R."/>
            <person name="Smith A.J."/>
            <person name="Vanacova S."/>
            <person name="Villalvazo M."/>
            <person name="Haas B.J."/>
            <person name="Pertea M."/>
            <person name="Feldblyum T.V."/>
            <person name="Utterback T.R."/>
            <person name="Shu C.L."/>
            <person name="Osoegawa K."/>
            <person name="de Jong P.J."/>
            <person name="Hrdy I."/>
            <person name="Horvathova L."/>
            <person name="Zubacova Z."/>
            <person name="Dolezal P."/>
            <person name="Malik S.B."/>
            <person name="Logsdon J.M. Jr."/>
            <person name="Henze K."/>
            <person name="Gupta A."/>
            <person name="Wang C.C."/>
            <person name="Dunne R.L."/>
            <person name="Upcroft J.A."/>
            <person name="Upcroft P."/>
            <person name="White O."/>
            <person name="Salzberg S.L."/>
            <person name="Tang P."/>
            <person name="Chiu C.-H."/>
            <person name="Lee Y.-S."/>
            <person name="Embley T.M."/>
            <person name="Coombs G.H."/>
            <person name="Mottram J.C."/>
            <person name="Tachezy J."/>
            <person name="Fraser-Liggett C.M."/>
            <person name="Johnson P.J."/>
        </authorList>
    </citation>
    <scope>NUCLEOTIDE SEQUENCE [LARGE SCALE GENOMIC DNA]</scope>
    <source>
        <strain evidence="1">G3</strain>
    </source>
</reference>